<dbReference type="Pfam" id="PF13516">
    <property type="entry name" value="LRR_6"/>
    <property type="match status" value="4"/>
</dbReference>
<dbReference type="GO" id="GO:0048471">
    <property type="term" value="C:perinuclear region of cytoplasm"/>
    <property type="evidence" value="ECO:0007669"/>
    <property type="project" value="TreeGrafter"/>
</dbReference>
<dbReference type="SMART" id="SM00368">
    <property type="entry name" value="LRR_RI"/>
    <property type="match status" value="4"/>
</dbReference>
<dbReference type="AlphaFoldDB" id="A0A0F6W089"/>
<feature type="region of interest" description="Disordered" evidence="1">
    <location>
        <begin position="1"/>
        <end position="23"/>
    </location>
</feature>
<dbReference type="Gene3D" id="3.80.10.10">
    <property type="entry name" value="Ribonuclease Inhibitor"/>
    <property type="match status" value="2"/>
</dbReference>
<organism evidence="2 3">
    <name type="scientific">Sandaracinus amylolyticus</name>
    <dbReference type="NCBI Taxonomy" id="927083"/>
    <lineage>
        <taxon>Bacteria</taxon>
        <taxon>Pseudomonadati</taxon>
        <taxon>Myxococcota</taxon>
        <taxon>Polyangia</taxon>
        <taxon>Polyangiales</taxon>
        <taxon>Sandaracinaceae</taxon>
        <taxon>Sandaracinus</taxon>
    </lineage>
</organism>
<dbReference type="KEGG" id="samy:DB32_001101"/>
<dbReference type="PANTHER" id="PTHR24113:SF15">
    <property type="entry name" value="NACHT DOMAIN-CONTAINING PROTEIN"/>
    <property type="match status" value="1"/>
</dbReference>
<accession>A0A0F6W089</accession>
<dbReference type="GO" id="GO:0005829">
    <property type="term" value="C:cytosol"/>
    <property type="evidence" value="ECO:0007669"/>
    <property type="project" value="TreeGrafter"/>
</dbReference>
<dbReference type="EMBL" id="CP011125">
    <property type="protein sequence ID" value="AKF03952.1"/>
    <property type="molecule type" value="Genomic_DNA"/>
</dbReference>
<dbReference type="GO" id="GO:0006913">
    <property type="term" value="P:nucleocytoplasmic transport"/>
    <property type="evidence" value="ECO:0007669"/>
    <property type="project" value="TreeGrafter"/>
</dbReference>
<evidence type="ECO:0000313" key="2">
    <source>
        <dbReference type="EMBL" id="AKF03952.1"/>
    </source>
</evidence>
<keyword evidence="3" id="KW-1185">Reference proteome</keyword>
<name>A0A0F6W089_9BACT</name>
<proteinExistence type="predicted"/>
<reference evidence="2 3" key="1">
    <citation type="submission" date="2015-03" db="EMBL/GenBank/DDBJ databases">
        <title>Genome assembly of Sandaracinus amylolyticus DSM 53668.</title>
        <authorList>
            <person name="Sharma G."/>
            <person name="Subramanian S."/>
        </authorList>
    </citation>
    <scope>NUCLEOTIDE SEQUENCE [LARGE SCALE GENOMIC DNA]</scope>
    <source>
        <strain evidence="2 3">DSM 53668</strain>
    </source>
</reference>
<evidence type="ECO:0000313" key="3">
    <source>
        <dbReference type="Proteomes" id="UP000034883"/>
    </source>
</evidence>
<dbReference type="Proteomes" id="UP000034883">
    <property type="component" value="Chromosome"/>
</dbReference>
<evidence type="ECO:0000256" key="1">
    <source>
        <dbReference type="SAM" id="MobiDB-lite"/>
    </source>
</evidence>
<dbReference type="InterPro" id="IPR032675">
    <property type="entry name" value="LRR_dom_sf"/>
</dbReference>
<dbReference type="InterPro" id="IPR027038">
    <property type="entry name" value="RanGap"/>
</dbReference>
<protein>
    <submittedName>
        <fullName evidence="2">GALA protein 1</fullName>
    </submittedName>
</protein>
<dbReference type="STRING" id="927083.DB32_001101"/>
<sequence>MTNDRVGGLPELGSAQPATTAQSTMTSRAFIVVTRSYHRHGFEPLRRRARTSRSSTAIIGRSRGDDMNGLLEWALTNAALAPSAPRWRAIWERAPELSPTELAELDRALAHWPDGSRVAHAASLEDGPQPAHALVRRLELEQGVVDAALVRAVLGSEHTARVSSLALFSMETQLDAIRVLADAAPAALRELQLAGDAIADDASEILAASALPIRVLTFEGATTNRSVRAIAAGTGLPALDHLQYHDVQVDDEGVVALAASERMARLGTLRISYAQVGRAGAEALASTRPSRLEHLDLGLNHVGHEGARALVASSALTSLRSLHLSENRLGGPGVRALAEHCSLERLAELSLSYNQDSNRLLDPDSMVGTDGVRALAAARWLRTVERLELAGNAIGDEGMDALCTSPNLGGLRELDVADNQLGSRGVAALLASSVIDQLKKLRIELNELGDDARDALFDACEARGIALVA</sequence>
<dbReference type="SUPFAM" id="SSF52047">
    <property type="entry name" value="RNI-like"/>
    <property type="match status" value="1"/>
</dbReference>
<gene>
    <name evidence="2" type="ORF">DB32_001101</name>
</gene>
<dbReference type="PANTHER" id="PTHR24113">
    <property type="entry name" value="RAN GTPASE-ACTIVATING PROTEIN 1"/>
    <property type="match status" value="1"/>
</dbReference>
<dbReference type="GO" id="GO:0005096">
    <property type="term" value="F:GTPase activator activity"/>
    <property type="evidence" value="ECO:0007669"/>
    <property type="project" value="InterPro"/>
</dbReference>
<dbReference type="GO" id="GO:0031267">
    <property type="term" value="F:small GTPase binding"/>
    <property type="evidence" value="ECO:0007669"/>
    <property type="project" value="TreeGrafter"/>
</dbReference>
<dbReference type="InterPro" id="IPR001611">
    <property type="entry name" value="Leu-rich_rpt"/>
</dbReference>